<dbReference type="InterPro" id="IPR035595">
    <property type="entry name" value="UDP_glycos_trans_CS"/>
</dbReference>
<evidence type="ECO:0000313" key="5">
    <source>
        <dbReference type="Proteomes" id="UP001652623"/>
    </source>
</evidence>
<organism evidence="5 6">
    <name type="scientific">Ziziphus jujuba</name>
    <name type="common">Chinese jujube</name>
    <name type="synonym">Ziziphus sativa</name>
    <dbReference type="NCBI Taxonomy" id="326968"/>
    <lineage>
        <taxon>Eukaryota</taxon>
        <taxon>Viridiplantae</taxon>
        <taxon>Streptophyta</taxon>
        <taxon>Embryophyta</taxon>
        <taxon>Tracheophyta</taxon>
        <taxon>Spermatophyta</taxon>
        <taxon>Magnoliopsida</taxon>
        <taxon>eudicotyledons</taxon>
        <taxon>Gunneridae</taxon>
        <taxon>Pentapetalae</taxon>
        <taxon>rosids</taxon>
        <taxon>fabids</taxon>
        <taxon>Rosales</taxon>
        <taxon>Rhamnaceae</taxon>
        <taxon>Paliureae</taxon>
        <taxon>Ziziphus</taxon>
    </lineage>
</organism>
<keyword evidence="2 3" id="KW-0808">Transferase</keyword>
<sequence length="479" mass="53908">MEQPHVIVHPLPVQGHIKPMLCLAQLLSEAGLYTTFLITHHAQKRMANLPALTTQFPNIHFEFISDGFPKDHQRDVNSSFFNDIKIKTKPHFKQFLLSLKKKSENGASPPVTCIIADGYVFYSFEVAEELRLPIFAFVSHGACFLQAYHSIPLLIQQGHLPFRDDNINYQIQCVPGLEGLLTSKNLPPVCLLNLEAENSFFQEHVKDILGMNRSSGVIINTFNDLEVQCLPHVATHFQKFYTVGPLHAFLNSKIGKDSHLLASHASLWKAEKKCIDWLDSQPLRSVLYVSFGTLARKSISQLLDFWHGLVDSGHRFLWVVRPDVILEEEGENVIIPEQLQVGAKENGYIVDWAPQEQVMAHNSVGGFLTHCGWNSILESIIARIPMICWPHTGDQNINTDLVCKVLKIGIELETFNRSSVKSTVDTLMGSKREAFQRSVDRIANCAQDGIGHGGSSNHNLEMLVTDIKKIKTEELKVHL</sequence>
<evidence type="ECO:0000256" key="4">
    <source>
        <dbReference type="RuleBase" id="RU362057"/>
    </source>
</evidence>
<dbReference type="InterPro" id="IPR002213">
    <property type="entry name" value="UDP_glucos_trans"/>
</dbReference>
<proteinExistence type="inferred from homology"/>
<keyword evidence="5" id="KW-1185">Reference proteome</keyword>
<protein>
    <recommendedName>
        <fullName evidence="4">Glycosyltransferase</fullName>
        <ecNumber evidence="4">2.4.1.-</ecNumber>
    </recommendedName>
</protein>
<dbReference type="SUPFAM" id="SSF53756">
    <property type="entry name" value="UDP-Glycosyltransferase/glycogen phosphorylase"/>
    <property type="match status" value="1"/>
</dbReference>
<dbReference type="PANTHER" id="PTHR11926:SF1392">
    <property type="entry name" value="GLYCOSYLTRANSFERASE"/>
    <property type="match status" value="1"/>
</dbReference>
<keyword evidence="3" id="KW-0328">Glycosyltransferase</keyword>
<gene>
    <name evidence="6" type="primary">LOC107430693</name>
</gene>
<dbReference type="InParanoid" id="A0A6P4BDK0"/>
<dbReference type="AlphaFoldDB" id="A0A6P4BDK0"/>
<dbReference type="FunFam" id="3.40.50.2000:FF:000060">
    <property type="entry name" value="Glycosyltransferase"/>
    <property type="match status" value="1"/>
</dbReference>
<dbReference type="KEGG" id="zju:107430693"/>
<evidence type="ECO:0000256" key="2">
    <source>
        <dbReference type="ARBA" id="ARBA00022679"/>
    </source>
</evidence>
<dbReference type="PROSITE" id="PS00375">
    <property type="entry name" value="UDPGT"/>
    <property type="match status" value="1"/>
</dbReference>
<dbReference type="SMR" id="A0A6P4BDK0"/>
<evidence type="ECO:0000256" key="3">
    <source>
        <dbReference type="RuleBase" id="RU003718"/>
    </source>
</evidence>
<name>A0A6P4BDK0_ZIZJJ</name>
<accession>A0A6P4BDK0</accession>
<evidence type="ECO:0000313" key="6">
    <source>
        <dbReference type="RefSeq" id="XP_015897048.3"/>
    </source>
</evidence>
<dbReference type="EC" id="2.4.1.-" evidence="4"/>
<dbReference type="PANTHER" id="PTHR11926">
    <property type="entry name" value="GLUCOSYL/GLUCURONOSYL TRANSFERASES"/>
    <property type="match status" value="1"/>
</dbReference>
<evidence type="ECO:0000256" key="1">
    <source>
        <dbReference type="ARBA" id="ARBA00009995"/>
    </source>
</evidence>
<dbReference type="CDD" id="cd03784">
    <property type="entry name" value="GT1_Gtf-like"/>
    <property type="match status" value="1"/>
</dbReference>
<dbReference type="Proteomes" id="UP001652623">
    <property type="component" value="Chromosome 6"/>
</dbReference>
<comment type="similarity">
    <text evidence="1 3">Belongs to the UDP-glycosyltransferase family.</text>
</comment>
<dbReference type="GO" id="GO:0080043">
    <property type="term" value="F:quercetin 3-O-glucosyltransferase activity"/>
    <property type="evidence" value="ECO:0007669"/>
    <property type="project" value="TreeGrafter"/>
</dbReference>
<reference evidence="6" key="1">
    <citation type="submission" date="2025-08" db="UniProtKB">
        <authorList>
            <consortium name="RefSeq"/>
        </authorList>
    </citation>
    <scope>IDENTIFICATION</scope>
    <source>
        <tissue evidence="6">Seedling</tissue>
    </source>
</reference>
<dbReference type="Gene3D" id="3.40.50.2000">
    <property type="entry name" value="Glycogen Phosphorylase B"/>
    <property type="match status" value="2"/>
</dbReference>
<dbReference type="GeneID" id="107430693"/>
<dbReference type="Pfam" id="PF00201">
    <property type="entry name" value="UDPGT"/>
    <property type="match status" value="1"/>
</dbReference>
<dbReference type="RefSeq" id="XP_015897048.3">
    <property type="nucleotide sequence ID" value="XM_016041562.4"/>
</dbReference>
<dbReference type="GO" id="GO:0080044">
    <property type="term" value="F:quercetin 7-O-glucosyltransferase activity"/>
    <property type="evidence" value="ECO:0007669"/>
    <property type="project" value="TreeGrafter"/>
</dbReference>